<dbReference type="SUPFAM" id="SSF52499">
    <property type="entry name" value="Isochorismatase-like hydrolases"/>
    <property type="match status" value="1"/>
</dbReference>
<keyword evidence="2" id="KW-0662">Pyridine nucleotide biosynthesis</keyword>
<dbReference type="OrthoDB" id="9791276at2"/>
<reference evidence="10 11" key="1">
    <citation type="journal article" date="2012" name="Int. J. Syst. Evol. Microbiol.">
        <title>Flammeovirga pacifica sp. nov., isolated from deep-sea sediment.</title>
        <authorList>
            <person name="Xu H."/>
            <person name="Fu Y."/>
            <person name="Yang N."/>
            <person name="Ding Z."/>
            <person name="Lai Q."/>
            <person name="Zeng R."/>
        </authorList>
    </citation>
    <scope>NUCLEOTIDE SEQUENCE [LARGE SCALE GENOMIC DNA]</scope>
    <source>
        <strain evidence="11">DSM 24597 / LMG 26175 / WPAGA1</strain>
    </source>
</reference>
<feature type="domain" description="Isochorismatase-like" evidence="9">
    <location>
        <begin position="3"/>
        <end position="200"/>
    </location>
</feature>
<keyword evidence="4" id="KW-0378">Hydrolase</keyword>
<accession>A0A1S1Z4E3</accession>
<evidence type="ECO:0000256" key="1">
    <source>
        <dbReference type="ARBA" id="ARBA00006336"/>
    </source>
</evidence>
<dbReference type="InterPro" id="IPR000868">
    <property type="entry name" value="Isochorismatase-like_dom"/>
</dbReference>
<dbReference type="EMBL" id="JRYR02000001">
    <property type="protein sequence ID" value="OHX68159.1"/>
    <property type="molecule type" value="Genomic_DNA"/>
</dbReference>
<dbReference type="FunFam" id="3.40.50.850:FF:000006">
    <property type="entry name" value="Bifunctional pyrazinamidase/nicotinamidase"/>
    <property type="match status" value="1"/>
</dbReference>
<gene>
    <name evidence="10" type="ORF">NH26_18310</name>
</gene>
<evidence type="ECO:0000256" key="2">
    <source>
        <dbReference type="ARBA" id="ARBA00022642"/>
    </source>
</evidence>
<dbReference type="PANTHER" id="PTHR11080:SF2">
    <property type="entry name" value="LD05707P"/>
    <property type="match status" value="1"/>
</dbReference>
<keyword evidence="3" id="KW-0479">Metal-binding</keyword>
<dbReference type="EC" id="3.5.1.19" evidence="6"/>
<evidence type="ECO:0000259" key="9">
    <source>
        <dbReference type="Pfam" id="PF00857"/>
    </source>
</evidence>
<protein>
    <recommendedName>
        <fullName evidence="8">Nicotinamidase</fullName>
        <ecNumber evidence="6">3.5.1.19</ecNumber>
    </recommendedName>
    <alternativeName>
        <fullName evidence="7">Nicotinamide deamidase</fullName>
    </alternativeName>
</protein>
<proteinExistence type="inferred from homology"/>
<comment type="pathway">
    <text evidence="5">Cofactor biosynthesis; nicotinate biosynthesis; nicotinate from nicotinamide: step 1/1.</text>
</comment>
<evidence type="ECO:0000256" key="6">
    <source>
        <dbReference type="ARBA" id="ARBA00039017"/>
    </source>
</evidence>
<evidence type="ECO:0000256" key="3">
    <source>
        <dbReference type="ARBA" id="ARBA00022723"/>
    </source>
</evidence>
<keyword evidence="11" id="KW-1185">Reference proteome</keyword>
<evidence type="ECO:0000256" key="4">
    <source>
        <dbReference type="ARBA" id="ARBA00022801"/>
    </source>
</evidence>
<comment type="caution">
    <text evidence="10">The sequence shown here is derived from an EMBL/GenBank/DDBJ whole genome shotgun (WGS) entry which is preliminary data.</text>
</comment>
<evidence type="ECO:0000256" key="7">
    <source>
        <dbReference type="ARBA" id="ARBA00043224"/>
    </source>
</evidence>
<dbReference type="GO" id="GO:0019363">
    <property type="term" value="P:pyridine nucleotide biosynthetic process"/>
    <property type="evidence" value="ECO:0007669"/>
    <property type="project" value="UniProtKB-KW"/>
</dbReference>
<organism evidence="10 11">
    <name type="scientific">Flammeovirga pacifica</name>
    <dbReference type="NCBI Taxonomy" id="915059"/>
    <lineage>
        <taxon>Bacteria</taxon>
        <taxon>Pseudomonadati</taxon>
        <taxon>Bacteroidota</taxon>
        <taxon>Cytophagia</taxon>
        <taxon>Cytophagales</taxon>
        <taxon>Flammeovirgaceae</taxon>
        <taxon>Flammeovirga</taxon>
    </lineage>
</organism>
<dbReference type="GO" id="GO:0046872">
    <property type="term" value="F:metal ion binding"/>
    <property type="evidence" value="ECO:0007669"/>
    <property type="project" value="UniProtKB-KW"/>
</dbReference>
<sequence length="211" mass="23664">MRALIIIDVQKDFLANGFLVVPEGEKVIPVINNINHHFDVVVATKDWHPASHKSFACNHHEREVGEIVEVNDLPQILWPAHCVSNSDGAKFPEDLNTKVIEKVFEKGTKEDVDDYSGFFDNGKLNDTGLHDYLQSKGVKEVYVAGIALDFCVKYTALDAKALGYKTFMIEDASKGINFRPNDVQNAIIDMKVSGIRVIHSRELEKVFSGDY</sequence>
<comment type="similarity">
    <text evidence="1">Belongs to the isochorismatase family.</text>
</comment>
<dbReference type="Pfam" id="PF00857">
    <property type="entry name" value="Isochorismatase"/>
    <property type="match status" value="1"/>
</dbReference>
<evidence type="ECO:0000313" key="11">
    <source>
        <dbReference type="Proteomes" id="UP000179797"/>
    </source>
</evidence>
<dbReference type="AlphaFoldDB" id="A0A1S1Z4E3"/>
<dbReference type="Proteomes" id="UP000179797">
    <property type="component" value="Unassembled WGS sequence"/>
</dbReference>
<dbReference type="InterPro" id="IPR036380">
    <property type="entry name" value="Isochorismatase-like_sf"/>
</dbReference>
<evidence type="ECO:0000256" key="8">
    <source>
        <dbReference type="ARBA" id="ARBA00072277"/>
    </source>
</evidence>
<dbReference type="GO" id="GO:0008936">
    <property type="term" value="F:nicotinamidase activity"/>
    <property type="evidence" value="ECO:0007669"/>
    <property type="project" value="UniProtKB-EC"/>
</dbReference>
<name>A0A1S1Z4E3_FLAPC</name>
<dbReference type="STRING" id="915059.NH26_18310"/>
<dbReference type="RefSeq" id="WP_044223356.1">
    <property type="nucleotide sequence ID" value="NZ_JRYR02000001.1"/>
</dbReference>
<evidence type="ECO:0000313" key="10">
    <source>
        <dbReference type="EMBL" id="OHX68159.1"/>
    </source>
</evidence>
<dbReference type="NCBIfam" id="NF008623">
    <property type="entry name" value="PRK11609.1"/>
    <property type="match status" value="1"/>
</dbReference>
<dbReference type="CDD" id="cd01011">
    <property type="entry name" value="nicotinamidase"/>
    <property type="match status" value="1"/>
</dbReference>
<evidence type="ECO:0000256" key="5">
    <source>
        <dbReference type="ARBA" id="ARBA00037900"/>
    </source>
</evidence>
<dbReference type="Gene3D" id="3.40.50.850">
    <property type="entry name" value="Isochorismatase-like"/>
    <property type="match status" value="1"/>
</dbReference>
<dbReference type="PANTHER" id="PTHR11080">
    <property type="entry name" value="PYRAZINAMIDASE/NICOTINAMIDASE"/>
    <property type="match status" value="1"/>
</dbReference>
<dbReference type="InterPro" id="IPR052347">
    <property type="entry name" value="Isochorismatase_Nicotinamidase"/>
</dbReference>